<keyword evidence="1" id="KW-0472">Membrane</keyword>
<feature type="transmembrane region" description="Helical" evidence="1">
    <location>
        <begin position="68"/>
        <end position="85"/>
    </location>
</feature>
<organism evidence="2 3">
    <name type="scientific">Amphritea opalescens</name>
    <dbReference type="NCBI Taxonomy" id="2490544"/>
    <lineage>
        <taxon>Bacteria</taxon>
        <taxon>Pseudomonadati</taxon>
        <taxon>Pseudomonadota</taxon>
        <taxon>Gammaproteobacteria</taxon>
        <taxon>Oceanospirillales</taxon>
        <taxon>Oceanospirillaceae</taxon>
        <taxon>Amphritea</taxon>
    </lineage>
</organism>
<feature type="transmembrane region" description="Helical" evidence="1">
    <location>
        <begin position="35"/>
        <end position="56"/>
    </location>
</feature>
<evidence type="ECO:0000313" key="3">
    <source>
        <dbReference type="Proteomes" id="UP000283087"/>
    </source>
</evidence>
<sequence>MNKLPEWLIKLVIVALLPLVMCFGYYSSIALESTAWMILAVVALPLMLLGLGGLVWSHSKNGLKRLTPLWWACVVIAVMSLIWVWG</sequence>
<feature type="transmembrane region" description="Helical" evidence="1">
    <location>
        <begin position="7"/>
        <end position="29"/>
    </location>
</feature>
<evidence type="ECO:0000256" key="1">
    <source>
        <dbReference type="SAM" id="Phobius"/>
    </source>
</evidence>
<dbReference type="AlphaFoldDB" id="A0A430KV49"/>
<evidence type="ECO:0000313" key="2">
    <source>
        <dbReference type="EMBL" id="RTE67214.1"/>
    </source>
</evidence>
<proteinExistence type="predicted"/>
<keyword evidence="1" id="KW-1133">Transmembrane helix</keyword>
<reference evidence="2 3" key="1">
    <citation type="submission" date="2018-11" db="EMBL/GenBank/DDBJ databases">
        <title>The draft genome sequence of Amphritea opalescens ANRC-JH13T.</title>
        <authorList>
            <person name="Fang Z."/>
            <person name="Zhang Y."/>
            <person name="Han X."/>
        </authorList>
    </citation>
    <scope>NUCLEOTIDE SEQUENCE [LARGE SCALE GENOMIC DNA]</scope>
    <source>
        <strain evidence="2 3">ANRC-JH13</strain>
    </source>
</reference>
<gene>
    <name evidence="2" type="ORF">EH243_03140</name>
</gene>
<dbReference type="OrthoDB" id="9920793at2"/>
<dbReference type="Proteomes" id="UP000283087">
    <property type="component" value="Unassembled WGS sequence"/>
</dbReference>
<protein>
    <submittedName>
        <fullName evidence="2">Uncharacterized protein</fullName>
    </submittedName>
</protein>
<name>A0A430KV49_9GAMM</name>
<accession>A0A430KV49</accession>
<keyword evidence="1" id="KW-0812">Transmembrane</keyword>
<comment type="caution">
    <text evidence="2">The sequence shown here is derived from an EMBL/GenBank/DDBJ whole genome shotgun (WGS) entry which is preliminary data.</text>
</comment>
<dbReference type="RefSeq" id="WP_126157182.1">
    <property type="nucleotide sequence ID" value="NZ_RQXW01000002.1"/>
</dbReference>
<dbReference type="EMBL" id="RQXW01000002">
    <property type="protein sequence ID" value="RTE67214.1"/>
    <property type="molecule type" value="Genomic_DNA"/>
</dbReference>
<keyword evidence="3" id="KW-1185">Reference proteome</keyword>